<evidence type="ECO:0000313" key="3">
    <source>
        <dbReference type="EMBL" id="KNC86793.1"/>
    </source>
</evidence>
<sequence>TRCQIEKRFYKPKRNKVKFIKSIPRPESDVPKEFKMRSAEGEVLLYSTERPNIFRGLSVVLVSTGFFCSYLTYLSLDLRENDNTNVMWYLYDWRHKLFGGETKYDDIEDQMPMTNPLHVEMEAANIEAAQSETNPKQMESDTKEPSTVNDNADAEEEPNAVDTLSTQDLQELVALDQAMRNESGELIPYWQRAMIASFFVGVQVIVTGLAVVIPKRTVASLTLAKGGAEVMVERFSVLGGNTVITAPVSKVQALRARTERQGAGQYMPVRIETSYINYLVDMGGNVYNRGLFNQLLKM</sequence>
<reference evidence="3 4" key="1">
    <citation type="submission" date="2011-02" db="EMBL/GenBank/DDBJ databases">
        <title>The Genome Sequence of Sphaeroforma arctica JP610.</title>
        <authorList>
            <consortium name="The Broad Institute Genome Sequencing Platform"/>
            <person name="Russ C."/>
            <person name="Cuomo C."/>
            <person name="Young S.K."/>
            <person name="Zeng Q."/>
            <person name="Gargeya S."/>
            <person name="Alvarado L."/>
            <person name="Berlin A."/>
            <person name="Chapman S.B."/>
            <person name="Chen Z."/>
            <person name="Freedman E."/>
            <person name="Gellesch M."/>
            <person name="Goldberg J."/>
            <person name="Griggs A."/>
            <person name="Gujja S."/>
            <person name="Heilman E."/>
            <person name="Heiman D."/>
            <person name="Howarth C."/>
            <person name="Mehta T."/>
            <person name="Neiman D."/>
            <person name="Pearson M."/>
            <person name="Roberts A."/>
            <person name="Saif S."/>
            <person name="Shea T."/>
            <person name="Shenoy N."/>
            <person name="Sisk P."/>
            <person name="Stolte C."/>
            <person name="Sykes S."/>
            <person name="White J."/>
            <person name="Yandava C."/>
            <person name="Burger G."/>
            <person name="Gray M.W."/>
            <person name="Holland P.W.H."/>
            <person name="King N."/>
            <person name="Lang F.B.F."/>
            <person name="Roger A.J."/>
            <person name="Ruiz-Trillo I."/>
            <person name="Haas B."/>
            <person name="Nusbaum C."/>
            <person name="Birren B."/>
        </authorList>
    </citation>
    <scope>NUCLEOTIDE SEQUENCE [LARGE SCALE GENOMIC DNA]</scope>
    <source>
        <strain evidence="3 4">JP610</strain>
    </source>
</reference>
<evidence type="ECO:0000256" key="2">
    <source>
        <dbReference type="SAM" id="Phobius"/>
    </source>
</evidence>
<feature type="transmembrane region" description="Helical" evidence="2">
    <location>
        <begin position="53"/>
        <end position="73"/>
    </location>
</feature>
<gene>
    <name evidence="3" type="ORF">SARC_01086</name>
</gene>
<dbReference type="PANTHER" id="PTHR14549">
    <property type="entry name" value="TRANSMEMBRANE PROTEIN 223"/>
    <property type="match status" value="1"/>
</dbReference>
<protein>
    <submittedName>
        <fullName evidence="3">Uncharacterized protein</fullName>
    </submittedName>
</protein>
<feature type="transmembrane region" description="Helical" evidence="2">
    <location>
        <begin position="189"/>
        <end position="213"/>
    </location>
</feature>
<keyword evidence="2" id="KW-0472">Membrane</keyword>
<dbReference type="GeneID" id="25901590"/>
<evidence type="ECO:0000256" key="1">
    <source>
        <dbReference type="SAM" id="MobiDB-lite"/>
    </source>
</evidence>
<dbReference type="RefSeq" id="XP_014160695.1">
    <property type="nucleotide sequence ID" value="XM_014305220.1"/>
</dbReference>
<name>A0A0L0GEU0_9EUKA</name>
<keyword evidence="2" id="KW-1133">Transmembrane helix</keyword>
<evidence type="ECO:0000313" key="4">
    <source>
        <dbReference type="Proteomes" id="UP000054560"/>
    </source>
</evidence>
<accession>A0A0L0GEU0</accession>
<organism evidence="3 4">
    <name type="scientific">Sphaeroforma arctica JP610</name>
    <dbReference type="NCBI Taxonomy" id="667725"/>
    <lineage>
        <taxon>Eukaryota</taxon>
        <taxon>Ichthyosporea</taxon>
        <taxon>Ichthyophonida</taxon>
        <taxon>Sphaeroforma</taxon>
    </lineage>
</organism>
<keyword evidence="2" id="KW-0812">Transmembrane</keyword>
<dbReference type="Proteomes" id="UP000054560">
    <property type="component" value="Unassembled WGS sequence"/>
</dbReference>
<dbReference type="Pfam" id="PF06979">
    <property type="entry name" value="TMEM70"/>
    <property type="match status" value="1"/>
</dbReference>
<dbReference type="InterPro" id="IPR026100">
    <property type="entry name" value="Tmem223"/>
</dbReference>
<keyword evidence="4" id="KW-1185">Reference proteome</keyword>
<dbReference type="EMBL" id="KQ241636">
    <property type="protein sequence ID" value="KNC86793.1"/>
    <property type="molecule type" value="Genomic_DNA"/>
</dbReference>
<feature type="region of interest" description="Disordered" evidence="1">
    <location>
        <begin position="130"/>
        <end position="163"/>
    </location>
</feature>
<dbReference type="AlphaFoldDB" id="A0A0L0GEU0"/>
<proteinExistence type="predicted"/>
<feature type="non-terminal residue" evidence="3">
    <location>
        <position position="1"/>
    </location>
</feature>
<dbReference type="OrthoDB" id="5950063at2759"/>
<dbReference type="PANTHER" id="PTHR14549:SF2">
    <property type="entry name" value="TRANSMEMBRANE PROTEIN 223"/>
    <property type="match status" value="1"/>
</dbReference>
<dbReference type="InterPro" id="IPR045325">
    <property type="entry name" value="TMEM70/TMEM186/TMEM223"/>
</dbReference>